<reference evidence="3 4" key="1">
    <citation type="submission" date="2016-10" db="EMBL/GenBank/DDBJ databases">
        <authorList>
            <person name="de Groot N.N."/>
        </authorList>
    </citation>
    <scope>NUCLEOTIDE SEQUENCE [LARGE SCALE GENOMIC DNA]</scope>
    <source>
        <strain evidence="3 4">CPCC 201259</strain>
    </source>
</reference>
<reference evidence="2 5" key="2">
    <citation type="submission" date="2018-10" db="EMBL/GenBank/DDBJ databases">
        <title>Sequencing the genomes of 1000 actinobacteria strains.</title>
        <authorList>
            <person name="Klenk H.-P."/>
        </authorList>
    </citation>
    <scope>NUCLEOTIDE SEQUENCE [LARGE SCALE GENOMIC DNA]</scope>
    <source>
        <strain evidence="2 5">DSM 45119</strain>
    </source>
</reference>
<proteinExistence type="predicted"/>
<gene>
    <name evidence="2" type="ORF">ATL45_2466</name>
    <name evidence="3" type="ORF">SAMN05421805_119145</name>
</gene>
<dbReference type="Proteomes" id="UP000199398">
    <property type="component" value="Unassembled WGS sequence"/>
</dbReference>
<dbReference type="Proteomes" id="UP000270697">
    <property type="component" value="Unassembled WGS sequence"/>
</dbReference>
<organism evidence="3 4">
    <name type="scientific">Saccharopolyspora antimicrobica</name>
    <dbReference type="NCBI Taxonomy" id="455193"/>
    <lineage>
        <taxon>Bacteria</taxon>
        <taxon>Bacillati</taxon>
        <taxon>Actinomycetota</taxon>
        <taxon>Actinomycetes</taxon>
        <taxon>Pseudonocardiales</taxon>
        <taxon>Pseudonocardiaceae</taxon>
        <taxon>Saccharopolyspora</taxon>
    </lineage>
</organism>
<protein>
    <submittedName>
        <fullName evidence="3">Uncharacterized protein</fullName>
    </submittedName>
</protein>
<evidence type="ECO:0000313" key="4">
    <source>
        <dbReference type="Proteomes" id="UP000199398"/>
    </source>
</evidence>
<evidence type="ECO:0000313" key="2">
    <source>
        <dbReference type="EMBL" id="RKT84161.1"/>
    </source>
</evidence>
<dbReference type="STRING" id="455193.SAMN05421805_119145"/>
<dbReference type="EMBL" id="RBXX01000002">
    <property type="protein sequence ID" value="RKT84161.1"/>
    <property type="molecule type" value="Genomic_DNA"/>
</dbReference>
<dbReference type="RefSeq" id="WP_170210219.1">
    <property type="nucleotide sequence ID" value="NZ_FOUP01000019.1"/>
</dbReference>
<keyword evidence="5" id="KW-1185">Reference proteome</keyword>
<evidence type="ECO:0000313" key="3">
    <source>
        <dbReference type="EMBL" id="SFO63542.1"/>
    </source>
</evidence>
<dbReference type="EMBL" id="FOUP01000019">
    <property type="protein sequence ID" value="SFO63542.1"/>
    <property type="molecule type" value="Genomic_DNA"/>
</dbReference>
<feature type="region of interest" description="Disordered" evidence="1">
    <location>
        <begin position="1"/>
        <end position="31"/>
    </location>
</feature>
<dbReference type="AlphaFoldDB" id="A0A1I5ISS3"/>
<accession>A0A1I5ISS3</accession>
<name>A0A1I5ISS3_9PSEU</name>
<evidence type="ECO:0000256" key="1">
    <source>
        <dbReference type="SAM" id="MobiDB-lite"/>
    </source>
</evidence>
<sequence>MNNDNKASRPGNDKSWGNTASAEGRRRDSEVVNVNLGPVENRIDVHTFIGNVTFN</sequence>
<evidence type="ECO:0000313" key="5">
    <source>
        <dbReference type="Proteomes" id="UP000270697"/>
    </source>
</evidence>